<comment type="similarity">
    <text evidence="1">Belongs to the peptidase S1C family.</text>
</comment>
<sequence>MPYTKKIPLKVKLLTLFFLFLINPGLITHHLHAHDVGNLEQSSLAELVDSTSPSVVTIAIKGTRKVQQNPFFDDPFFERFFGQPQPPREREFGGGGSGVIVDGIQGYIITNHHVIEKAEEIKVFLKDGGEYLAELIGSDPGTDIAVLKIDLSRTISQMSLGDSSLLRVGDFALAIGAPFGLSQTVTSGIISALGRPQMSSDGYGDFIQTDAAINPGNSGGALVDLQGQLIGINSAIYTRSGGNIGIGFAIPVNTVKNIMHQIIEFGSVKRGLLGVIISDINKDIAEQLGLEVETGALIQEVSPNSAAEEAGLLVGDVITSVNGEETETSSDLRNAIGLKRSGESVEIMILRENKAMTLSATLGELVAQEPVKADELNSLLAGAELADFIPEGKIKPQGVVILSVLPNSNAANARLKKGDIIWAVGNNSIANLDDFVAIIKDKNILVLRV</sequence>
<reference evidence="8" key="1">
    <citation type="submission" date="2018-05" db="EMBL/GenBank/DDBJ databases">
        <authorList>
            <person name="Lanie J.A."/>
            <person name="Ng W.-L."/>
            <person name="Kazmierczak K.M."/>
            <person name="Andrzejewski T.M."/>
            <person name="Davidsen T.M."/>
            <person name="Wayne K.J."/>
            <person name="Tettelin H."/>
            <person name="Glass J.I."/>
            <person name="Rusch D."/>
            <person name="Podicherti R."/>
            <person name="Tsui H.-C.T."/>
            <person name="Winkler M.E."/>
        </authorList>
    </citation>
    <scope>NUCLEOTIDE SEQUENCE</scope>
</reference>
<accession>A0A382G1Q5</accession>
<dbReference type="InterPro" id="IPR051201">
    <property type="entry name" value="Chloro_Bact_Ser_Proteases"/>
</dbReference>
<evidence type="ECO:0000256" key="2">
    <source>
        <dbReference type="ARBA" id="ARBA00022670"/>
    </source>
</evidence>
<evidence type="ECO:0000256" key="1">
    <source>
        <dbReference type="ARBA" id="ARBA00010541"/>
    </source>
</evidence>
<dbReference type="InterPro" id="IPR001478">
    <property type="entry name" value="PDZ"/>
</dbReference>
<dbReference type="Pfam" id="PF00595">
    <property type="entry name" value="PDZ"/>
    <property type="match status" value="1"/>
</dbReference>
<feature type="non-terminal residue" evidence="8">
    <location>
        <position position="449"/>
    </location>
</feature>
<dbReference type="Pfam" id="PF13180">
    <property type="entry name" value="PDZ_2"/>
    <property type="match status" value="1"/>
</dbReference>
<dbReference type="Gene3D" id="2.40.10.120">
    <property type="match status" value="1"/>
</dbReference>
<dbReference type="PANTHER" id="PTHR43343">
    <property type="entry name" value="PEPTIDASE S12"/>
    <property type="match status" value="1"/>
</dbReference>
<evidence type="ECO:0000256" key="4">
    <source>
        <dbReference type="ARBA" id="ARBA00022737"/>
    </source>
</evidence>
<gene>
    <name evidence="8" type="ORF">METZ01_LOCUS222014</name>
</gene>
<dbReference type="SUPFAM" id="SSF50494">
    <property type="entry name" value="Trypsin-like serine proteases"/>
    <property type="match status" value="1"/>
</dbReference>
<dbReference type="InterPro" id="IPR001940">
    <property type="entry name" value="Peptidase_S1C"/>
</dbReference>
<dbReference type="InterPro" id="IPR011782">
    <property type="entry name" value="Pept_S1C_Do"/>
</dbReference>
<dbReference type="GO" id="GO:0006508">
    <property type="term" value="P:proteolysis"/>
    <property type="evidence" value="ECO:0007669"/>
    <property type="project" value="UniProtKB-KW"/>
</dbReference>
<keyword evidence="6" id="KW-0720">Serine protease</keyword>
<dbReference type="Gene3D" id="2.30.42.10">
    <property type="match status" value="2"/>
</dbReference>
<dbReference type="InterPro" id="IPR036034">
    <property type="entry name" value="PDZ_sf"/>
</dbReference>
<dbReference type="SMART" id="SM00228">
    <property type="entry name" value="PDZ"/>
    <property type="match status" value="2"/>
</dbReference>
<name>A0A382G1Q5_9ZZZZ</name>
<dbReference type="GO" id="GO:0004252">
    <property type="term" value="F:serine-type endopeptidase activity"/>
    <property type="evidence" value="ECO:0007669"/>
    <property type="project" value="InterPro"/>
</dbReference>
<keyword evidence="3" id="KW-0732">Signal</keyword>
<dbReference type="NCBIfam" id="TIGR02037">
    <property type="entry name" value="degP_htrA_DO"/>
    <property type="match status" value="1"/>
</dbReference>
<evidence type="ECO:0000313" key="8">
    <source>
        <dbReference type="EMBL" id="SVB69160.1"/>
    </source>
</evidence>
<dbReference type="EMBL" id="UINC01053077">
    <property type="protein sequence ID" value="SVB69160.1"/>
    <property type="molecule type" value="Genomic_DNA"/>
</dbReference>
<dbReference type="Pfam" id="PF13365">
    <property type="entry name" value="Trypsin_2"/>
    <property type="match status" value="1"/>
</dbReference>
<dbReference type="AlphaFoldDB" id="A0A382G1Q5"/>
<organism evidence="8">
    <name type="scientific">marine metagenome</name>
    <dbReference type="NCBI Taxonomy" id="408172"/>
    <lineage>
        <taxon>unclassified sequences</taxon>
        <taxon>metagenomes</taxon>
        <taxon>ecological metagenomes</taxon>
    </lineage>
</organism>
<protein>
    <recommendedName>
        <fullName evidence="7">PDZ domain-containing protein</fullName>
    </recommendedName>
</protein>
<dbReference type="PANTHER" id="PTHR43343:SF3">
    <property type="entry name" value="PROTEASE DO-LIKE 8, CHLOROPLASTIC"/>
    <property type="match status" value="1"/>
</dbReference>
<evidence type="ECO:0000256" key="3">
    <source>
        <dbReference type="ARBA" id="ARBA00022729"/>
    </source>
</evidence>
<dbReference type="FunFam" id="2.40.10.10:FF:000001">
    <property type="entry name" value="Periplasmic serine protease DegS"/>
    <property type="match status" value="1"/>
</dbReference>
<feature type="domain" description="PDZ" evidence="7">
    <location>
        <begin position="262"/>
        <end position="353"/>
    </location>
</feature>
<dbReference type="InterPro" id="IPR009003">
    <property type="entry name" value="Peptidase_S1_PA"/>
</dbReference>
<proteinExistence type="inferred from homology"/>
<keyword evidence="5" id="KW-0378">Hydrolase</keyword>
<dbReference type="SUPFAM" id="SSF50156">
    <property type="entry name" value="PDZ domain-like"/>
    <property type="match status" value="2"/>
</dbReference>
<evidence type="ECO:0000256" key="5">
    <source>
        <dbReference type="ARBA" id="ARBA00022801"/>
    </source>
</evidence>
<evidence type="ECO:0000256" key="6">
    <source>
        <dbReference type="ARBA" id="ARBA00022825"/>
    </source>
</evidence>
<dbReference type="CDD" id="cd10839">
    <property type="entry name" value="cpPDZ1_DegP-like"/>
    <property type="match status" value="1"/>
</dbReference>
<dbReference type="PRINTS" id="PR00834">
    <property type="entry name" value="PROTEASES2C"/>
</dbReference>
<dbReference type="PROSITE" id="PS50106">
    <property type="entry name" value="PDZ"/>
    <property type="match status" value="1"/>
</dbReference>
<keyword evidence="4" id="KW-0677">Repeat</keyword>
<evidence type="ECO:0000259" key="7">
    <source>
        <dbReference type="PROSITE" id="PS50106"/>
    </source>
</evidence>
<keyword evidence="2" id="KW-0645">Protease</keyword>